<feature type="domain" description="Serine aminopeptidase S33" evidence="1">
    <location>
        <begin position="11"/>
        <end position="232"/>
    </location>
</feature>
<keyword evidence="3" id="KW-1185">Reference proteome</keyword>
<dbReference type="InterPro" id="IPR000073">
    <property type="entry name" value="AB_hydrolase_1"/>
</dbReference>
<dbReference type="PANTHER" id="PTHR11614">
    <property type="entry name" value="PHOSPHOLIPASE-RELATED"/>
    <property type="match status" value="1"/>
</dbReference>
<accession>A0ABY8PRV2</accession>
<gene>
    <name evidence="2" type="ORF">JRV97_01940</name>
</gene>
<dbReference type="Gene3D" id="3.40.50.1820">
    <property type="entry name" value="alpha/beta hydrolase"/>
    <property type="match status" value="1"/>
</dbReference>
<evidence type="ECO:0000313" key="2">
    <source>
        <dbReference type="EMBL" id="WGS65340.1"/>
    </source>
</evidence>
<dbReference type="RefSeq" id="WP_280999723.1">
    <property type="nucleotide sequence ID" value="NZ_CP069362.1"/>
</dbReference>
<organism evidence="2 3">
    <name type="scientific">Marinitoga aeolica</name>
    <dbReference type="NCBI Taxonomy" id="2809031"/>
    <lineage>
        <taxon>Bacteria</taxon>
        <taxon>Thermotogati</taxon>
        <taxon>Thermotogota</taxon>
        <taxon>Thermotogae</taxon>
        <taxon>Petrotogales</taxon>
        <taxon>Petrotogaceae</taxon>
        <taxon>Marinitoga</taxon>
    </lineage>
</organism>
<dbReference type="EMBL" id="CP069362">
    <property type="protein sequence ID" value="WGS65340.1"/>
    <property type="molecule type" value="Genomic_DNA"/>
</dbReference>
<dbReference type="SUPFAM" id="SSF53474">
    <property type="entry name" value="alpha/beta-Hydrolases"/>
    <property type="match status" value="1"/>
</dbReference>
<proteinExistence type="predicted"/>
<evidence type="ECO:0000259" key="1">
    <source>
        <dbReference type="Pfam" id="PF12146"/>
    </source>
</evidence>
<dbReference type="InterPro" id="IPR051044">
    <property type="entry name" value="MAG_DAG_Lipase"/>
</dbReference>
<dbReference type="Pfam" id="PF12146">
    <property type="entry name" value="Hydrolase_4"/>
    <property type="match status" value="1"/>
</dbReference>
<protein>
    <submittedName>
        <fullName evidence="2">Lysophospholipase</fullName>
    </submittedName>
</protein>
<evidence type="ECO:0000313" key="3">
    <source>
        <dbReference type="Proteomes" id="UP001232493"/>
    </source>
</evidence>
<dbReference type="PRINTS" id="PR00111">
    <property type="entry name" value="ABHYDROLASE"/>
</dbReference>
<sequence length="248" mass="28553">MFLKRFKKIENPKKSFVIIHGLGEHSGRYKFLIDKLLDIDYQVITFDLPGHGLGEGKRGYIKDFYKIYEYIKEITPEKFILFGHSMGGLIALRYTEYSDKKPEKLILSSPAVGKLYAPAQKLLLNTIGIFGKLTINNGIDPKDLCHDDKAIKEYLEDPLVHNKIAFKTAKQLFSEAELALLEAENIDLPVLLQYGEIDKVISVENCNELAEKVRTVVLQKHKYAKHEIFNEPKYKNKYVSNILEFIEN</sequence>
<name>A0ABY8PRV2_9BACT</name>
<reference evidence="2 3" key="1">
    <citation type="submission" date="2021-02" db="EMBL/GenBank/DDBJ databases">
        <title>Characterization of Marinitoga sp. nov. str. BP5-C20A.</title>
        <authorList>
            <person name="Erauso G."/>
            <person name="Postec A."/>
        </authorList>
    </citation>
    <scope>NUCLEOTIDE SEQUENCE [LARGE SCALE GENOMIC DNA]</scope>
    <source>
        <strain evidence="2 3">BP5-C20A</strain>
    </source>
</reference>
<dbReference type="Proteomes" id="UP001232493">
    <property type="component" value="Chromosome"/>
</dbReference>
<dbReference type="InterPro" id="IPR029058">
    <property type="entry name" value="AB_hydrolase_fold"/>
</dbReference>
<dbReference type="InterPro" id="IPR022742">
    <property type="entry name" value="Hydrolase_4"/>
</dbReference>